<dbReference type="OrthoDB" id="3266026at2759"/>
<dbReference type="EMBL" id="AFRT01001760">
    <property type="protein sequence ID" value="ELU39483.1"/>
    <property type="molecule type" value="Genomic_DNA"/>
</dbReference>
<proteinExistence type="predicted"/>
<reference evidence="1 2" key="1">
    <citation type="journal article" date="2013" name="Nat. Commun.">
        <title>The evolution and pathogenic mechanisms of the rice sheath blight pathogen.</title>
        <authorList>
            <person name="Zheng A."/>
            <person name="Lin R."/>
            <person name="Xu L."/>
            <person name="Qin P."/>
            <person name="Tang C."/>
            <person name="Ai P."/>
            <person name="Zhang D."/>
            <person name="Liu Y."/>
            <person name="Sun Z."/>
            <person name="Feng H."/>
            <person name="Wang Y."/>
            <person name="Chen Y."/>
            <person name="Liang X."/>
            <person name="Fu R."/>
            <person name="Li Q."/>
            <person name="Zhang J."/>
            <person name="Yu X."/>
            <person name="Xie Z."/>
            <person name="Ding L."/>
            <person name="Guan P."/>
            <person name="Tang J."/>
            <person name="Liang Y."/>
            <person name="Wang S."/>
            <person name="Deng Q."/>
            <person name="Li S."/>
            <person name="Zhu J."/>
            <person name="Wang L."/>
            <person name="Liu H."/>
            <person name="Li P."/>
        </authorList>
    </citation>
    <scope>NUCLEOTIDE SEQUENCE [LARGE SCALE GENOMIC DNA]</scope>
    <source>
        <strain evidence="2">AG-1 IA</strain>
    </source>
</reference>
<keyword evidence="2" id="KW-1185">Reference proteome</keyword>
<dbReference type="HOGENOM" id="CLU_1511599_0_0_1"/>
<comment type="caution">
    <text evidence="1">The sequence shown here is derived from an EMBL/GenBank/DDBJ whole genome shotgun (WGS) entry which is preliminary data.</text>
</comment>
<evidence type="ECO:0000313" key="1">
    <source>
        <dbReference type="EMBL" id="ELU39483.1"/>
    </source>
</evidence>
<evidence type="ECO:0000313" key="2">
    <source>
        <dbReference type="Proteomes" id="UP000011668"/>
    </source>
</evidence>
<name>L8WRW4_THACA</name>
<organism evidence="1 2">
    <name type="scientific">Thanatephorus cucumeris (strain AG1-IA)</name>
    <name type="common">Rice sheath blight fungus</name>
    <name type="synonym">Rhizoctonia solani</name>
    <dbReference type="NCBI Taxonomy" id="983506"/>
    <lineage>
        <taxon>Eukaryota</taxon>
        <taxon>Fungi</taxon>
        <taxon>Dikarya</taxon>
        <taxon>Basidiomycota</taxon>
        <taxon>Agaricomycotina</taxon>
        <taxon>Agaricomycetes</taxon>
        <taxon>Cantharellales</taxon>
        <taxon>Ceratobasidiaceae</taxon>
        <taxon>Rhizoctonia</taxon>
        <taxon>Rhizoctonia solani AG-1</taxon>
    </lineage>
</organism>
<dbReference type="STRING" id="983506.L8WRW4"/>
<gene>
    <name evidence="1" type="ORF">AG1IA_06488</name>
</gene>
<sequence length="178" mass="19799">MPWTTTEPVGDNKAWTSLLASLNKLKGIARLIPSVADAAGVLLDCFDTIEIVLQAAAKSQQDYEDLATELVVLSDILAQQIEGIGSEAVSKCVSGVAQYVRVPNTQAMTDRDISAIGRQAEEIKKKRGRAKERRLQQASSDEEDVMRHYRRIESLFRQLQHEYVECRKRSDGGMCDTS</sequence>
<accession>L8WRW4</accession>
<protein>
    <submittedName>
        <fullName evidence="1">Uncharacterized protein</fullName>
    </submittedName>
</protein>
<dbReference type="AlphaFoldDB" id="L8WRW4"/>
<dbReference type="Proteomes" id="UP000011668">
    <property type="component" value="Unassembled WGS sequence"/>
</dbReference>